<organism evidence="6 7">
    <name type="scientific">Panacagrimonas perspica</name>
    <dbReference type="NCBI Taxonomy" id="381431"/>
    <lineage>
        <taxon>Bacteria</taxon>
        <taxon>Pseudomonadati</taxon>
        <taxon>Pseudomonadota</taxon>
        <taxon>Gammaproteobacteria</taxon>
        <taxon>Nevskiales</taxon>
        <taxon>Nevskiaceae</taxon>
        <taxon>Panacagrimonas</taxon>
    </lineage>
</organism>
<gene>
    <name evidence="6" type="ORF">DFR24_3998</name>
</gene>
<keyword evidence="1" id="KW-0001">2Fe-2S</keyword>
<evidence type="ECO:0000256" key="1">
    <source>
        <dbReference type="ARBA" id="ARBA00022714"/>
    </source>
</evidence>
<evidence type="ECO:0000313" key="6">
    <source>
        <dbReference type="EMBL" id="TDU25560.1"/>
    </source>
</evidence>
<dbReference type="Gene3D" id="2.102.10.10">
    <property type="entry name" value="Rieske [2Fe-2S] iron-sulphur domain"/>
    <property type="match status" value="1"/>
</dbReference>
<keyword evidence="4" id="KW-0411">Iron-sulfur</keyword>
<dbReference type="RefSeq" id="WP_133883170.1">
    <property type="nucleotide sequence ID" value="NZ_MWIN01000008.1"/>
</dbReference>
<evidence type="ECO:0000313" key="7">
    <source>
        <dbReference type="Proteomes" id="UP000295341"/>
    </source>
</evidence>
<dbReference type="OrthoDB" id="9800167at2"/>
<keyword evidence="6" id="KW-0223">Dioxygenase</keyword>
<evidence type="ECO:0000256" key="3">
    <source>
        <dbReference type="ARBA" id="ARBA00023004"/>
    </source>
</evidence>
<dbReference type="AlphaFoldDB" id="A0A4S3K6N8"/>
<evidence type="ECO:0000256" key="4">
    <source>
        <dbReference type="ARBA" id="ARBA00023014"/>
    </source>
</evidence>
<dbReference type="PROSITE" id="PS51296">
    <property type="entry name" value="RIESKE"/>
    <property type="match status" value="1"/>
</dbReference>
<keyword evidence="3" id="KW-0408">Iron</keyword>
<dbReference type="GO" id="GO:0051537">
    <property type="term" value="F:2 iron, 2 sulfur cluster binding"/>
    <property type="evidence" value="ECO:0007669"/>
    <property type="project" value="UniProtKB-KW"/>
</dbReference>
<sequence length="103" mass="11277">MGQRIHACNVQELADGEKRVVANAPLALAVCRVKDEWFAFENNCTHEDFPLTEGAVDGTEIECALHGARFCLRTGEIRAVPASCPIRVFPVHVNGDAVYVELP</sequence>
<dbReference type="EMBL" id="SOBT01000011">
    <property type="protein sequence ID" value="TDU25560.1"/>
    <property type="molecule type" value="Genomic_DNA"/>
</dbReference>
<dbReference type="GO" id="GO:0051213">
    <property type="term" value="F:dioxygenase activity"/>
    <property type="evidence" value="ECO:0007669"/>
    <property type="project" value="UniProtKB-KW"/>
</dbReference>
<comment type="caution">
    <text evidence="6">The sequence shown here is derived from an EMBL/GenBank/DDBJ whole genome shotgun (WGS) entry which is preliminary data.</text>
</comment>
<dbReference type="PANTHER" id="PTHR21496:SF23">
    <property type="entry name" value="3-PHENYLPROPIONATE_CINNAMIC ACID DIOXYGENASE FERREDOXIN SUBUNIT"/>
    <property type="match status" value="1"/>
</dbReference>
<evidence type="ECO:0000256" key="2">
    <source>
        <dbReference type="ARBA" id="ARBA00022723"/>
    </source>
</evidence>
<dbReference type="Proteomes" id="UP000295341">
    <property type="component" value="Unassembled WGS sequence"/>
</dbReference>
<name>A0A4S3K6N8_9GAMM</name>
<keyword evidence="2" id="KW-0479">Metal-binding</keyword>
<keyword evidence="6" id="KW-0560">Oxidoreductase</keyword>
<keyword evidence="7" id="KW-1185">Reference proteome</keyword>
<dbReference type="SUPFAM" id="SSF50022">
    <property type="entry name" value="ISP domain"/>
    <property type="match status" value="1"/>
</dbReference>
<proteinExistence type="predicted"/>
<protein>
    <submittedName>
        <fullName evidence="6">Benzene/toluene dioxygenase ferredoxin subunit</fullName>
    </submittedName>
</protein>
<dbReference type="Pfam" id="PF00355">
    <property type="entry name" value="Rieske"/>
    <property type="match status" value="1"/>
</dbReference>
<dbReference type="InterPro" id="IPR036922">
    <property type="entry name" value="Rieske_2Fe-2S_sf"/>
</dbReference>
<dbReference type="PANTHER" id="PTHR21496">
    <property type="entry name" value="FERREDOXIN-RELATED"/>
    <property type="match status" value="1"/>
</dbReference>
<accession>A0A4S3K6N8</accession>
<dbReference type="InterPro" id="IPR017941">
    <property type="entry name" value="Rieske_2Fe-2S"/>
</dbReference>
<reference evidence="6 7" key="1">
    <citation type="submission" date="2019-03" db="EMBL/GenBank/DDBJ databases">
        <title>Genomic Encyclopedia of Type Strains, Phase IV (KMG-IV): sequencing the most valuable type-strain genomes for metagenomic binning, comparative biology and taxonomic classification.</title>
        <authorList>
            <person name="Goeker M."/>
        </authorList>
    </citation>
    <scope>NUCLEOTIDE SEQUENCE [LARGE SCALE GENOMIC DNA]</scope>
    <source>
        <strain evidence="6 7">DSM 26377</strain>
    </source>
</reference>
<evidence type="ECO:0000259" key="5">
    <source>
        <dbReference type="PROSITE" id="PS51296"/>
    </source>
</evidence>
<dbReference type="CDD" id="cd03528">
    <property type="entry name" value="Rieske_RO_ferredoxin"/>
    <property type="match status" value="1"/>
</dbReference>
<feature type="domain" description="Rieske" evidence="5">
    <location>
        <begin position="5"/>
        <end position="100"/>
    </location>
</feature>
<dbReference type="GO" id="GO:0046872">
    <property type="term" value="F:metal ion binding"/>
    <property type="evidence" value="ECO:0007669"/>
    <property type="project" value="UniProtKB-KW"/>
</dbReference>